<evidence type="ECO:0000313" key="1">
    <source>
        <dbReference type="EMBL" id="UZF86856.1"/>
    </source>
</evidence>
<dbReference type="AlphaFoldDB" id="A0A9E7ZTK9"/>
<accession>A0A9E7ZTK9</accession>
<sequence>MTKKSASTRDVGELGQDHFKVWCTDNGLSAVSAKPDRFGWDFFVEFEPEIDADVPLDSQGDLIKALVQVKATESSSSPRSVRVKLSALKRLIDTHLPAFLAHLEYRPGQQRPIRARLLHIGPTQIEQILKKIRQTEKEGRIDINNVKMSLPLDEAVEIAPEATNLRDLIRSVCLSSPEEYAATKAALRKSCGYDRHSVTASFSLAEGVGEDAMVDLMLGYVPHLPINGMTVTQSRFGITLDKDIKRVGSGQMSVEVKPFQRGRIAVVVPGSNHRPVLDIDVFSPGIPWLSEGARRIRLKNLFLDISLHFGKGVCKVRFNIDPELRMPIERLADALAFGVAMSEPGAILEYEIKPILTSKITLTDDFRPYRSWRTLYEFVDMLSVALFRYRRGQVVEVSLREMSEALENSRNMFAAFTRPGVELTFQILEEPPGALPSERAIYMPIFIEFGTLAYHAVVKANASGVREDERTFRLVGEKPVVVEDGVVERSKLTVEVLNERASEIGRAASGRDRLIVTTTIDFTDEDEE</sequence>
<protein>
    <recommendedName>
        <fullName evidence="2">DUF4365 domain-containing protein</fullName>
    </recommendedName>
</protein>
<name>A0A9E7ZTK9_9HYPH</name>
<evidence type="ECO:0008006" key="2">
    <source>
        <dbReference type="Google" id="ProtNLM"/>
    </source>
</evidence>
<organism evidence="1">
    <name type="scientific">Bosea sp. NBC_00436</name>
    <dbReference type="NCBI Taxonomy" id="2969620"/>
    <lineage>
        <taxon>Bacteria</taxon>
        <taxon>Pseudomonadati</taxon>
        <taxon>Pseudomonadota</taxon>
        <taxon>Alphaproteobacteria</taxon>
        <taxon>Hyphomicrobiales</taxon>
        <taxon>Boseaceae</taxon>
        <taxon>Bosea</taxon>
    </lineage>
</organism>
<reference evidence="1" key="1">
    <citation type="submission" date="2022-08" db="EMBL/GenBank/DDBJ databases">
        <title>Complete Genome Sequences of 2 Bosea sp. soil isolates.</title>
        <authorList>
            <person name="Alvarez Arevalo M."/>
            <person name="Sterndorff E.B."/>
            <person name="Faurdal D."/>
            <person name="Joergensen T.S."/>
            <person name="Weber T."/>
        </authorList>
    </citation>
    <scope>NUCLEOTIDE SEQUENCE</scope>
    <source>
        <strain evidence="1">NBC_00436</strain>
    </source>
</reference>
<gene>
    <name evidence="1" type="ORF">NWE54_24385</name>
</gene>
<proteinExistence type="predicted"/>
<dbReference type="EMBL" id="CP102774">
    <property type="protein sequence ID" value="UZF86856.1"/>
    <property type="molecule type" value="Genomic_DNA"/>
</dbReference>